<evidence type="ECO:0000256" key="1">
    <source>
        <dbReference type="ARBA" id="ARBA00004922"/>
    </source>
</evidence>
<dbReference type="Gene3D" id="3.40.50.11380">
    <property type="match status" value="1"/>
</dbReference>
<dbReference type="EMBL" id="CABPRJ010001944">
    <property type="protein sequence ID" value="VVC42312.1"/>
    <property type="molecule type" value="Genomic_DNA"/>
</dbReference>
<keyword evidence="3" id="KW-0677">Repeat</keyword>
<dbReference type="GO" id="GO:0006493">
    <property type="term" value="P:protein O-linked glycosylation"/>
    <property type="evidence" value="ECO:0007669"/>
    <property type="project" value="InterPro"/>
</dbReference>
<reference evidence="6 7" key="1">
    <citation type="submission" date="2019-08" db="EMBL/GenBank/DDBJ databases">
        <authorList>
            <person name="Alioto T."/>
            <person name="Alioto T."/>
            <person name="Gomez Garrido J."/>
        </authorList>
    </citation>
    <scope>NUCLEOTIDE SEQUENCE [LARGE SCALE GENOMIC DNA]</scope>
</reference>
<evidence type="ECO:0000256" key="3">
    <source>
        <dbReference type="ARBA" id="ARBA00022737"/>
    </source>
</evidence>
<dbReference type="Gene3D" id="3.40.50.2000">
    <property type="entry name" value="Glycogen Phosphorylase B"/>
    <property type="match status" value="1"/>
</dbReference>
<protein>
    <submittedName>
        <fullName evidence="6">O-GlcNAc transferase, C-terminal</fullName>
    </submittedName>
</protein>
<dbReference type="PANTHER" id="PTHR44366:SF1">
    <property type="entry name" value="UDP-N-ACETYLGLUCOSAMINE--PEPTIDE N-ACETYLGLUCOSAMINYLTRANSFERASE 110 KDA SUBUNIT"/>
    <property type="match status" value="1"/>
</dbReference>
<evidence type="ECO:0000259" key="5">
    <source>
        <dbReference type="Pfam" id="PF13844"/>
    </source>
</evidence>
<evidence type="ECO:0000313" key="6">
    <source>
        <dbReference type="EMBL" id="VVC42312.1"/>
    </source>
</evidence>
<keyword evidence="4" id="KW-0802">TPR repeat</keyword>
<organism evidence="6 7">
    <name type="scientific">Cinara cedri</name>
    <dbReference type="NCBI Taxonomy" id="506608"/>
    <lineage>
        <taxon>Eukaryota</taxon>
        <taxon>Metazoa</taxon>
        <taxon>Ecdysozoa</taxon>
        <taxon>Arthropoda</taxon>
        <taxon>Hexapoda</taxon>
        <taxon>Insecta</taxon>
        <taxon>Pterygota</taxon>
        <taxon>Neoptera</taxon>
        <taxon>Paraneoptera</taxon>
        <taxon>Hemiptera</taxon>
        <taxon>Sternorrhyncha</taxon>
        <taxon>Aphidomorpha</taxon>
        <taxon>Aphidoidea</taxon>
        <taxon>Aphididae</taxon>
        <taxon>Lachninae</taxon>
        <taxon>Cinara</taxon>
    </lineage>
</organism>
<dbReference type="InterPro" id="IPR037919">
    <property type="entry name" value="OGT"/>
</dbReference>
<dbReference type="Pfam" id="PF13844">
    <property type="entry name" value="Glyco_transf_41"/>
    <property type="match status" value="2"/>
</dbReference>
<keyword evidence="7" id="KW-1185">Reference proteome</keyword>
<gene>
    <name evidence="6" type="ORF">CINCED_3A021718</name>
</gene>
<name>A0A5E4NGL0_9HEMI</name>
<dbReference type="Proteomes" id="UP000325440">
    <property type="component" value="Unassembled WGS sequence"/>
</dbReference>
<dbReference type="GO" id="GO:0097363">
    <property type="term" value="F:protein O-acetylglucosaminyltransferase activity"/>
    <property type="evidence" value="ECO:0007669"/>
    <property type="project" value="TreeGrafter"/>
</dbReference>
<comment type="pathway">
    <text evidence="1">Protein modification; protein glycosylation.</text>
</comment>
<dbReference type="OrthoDB" id="6581765at2759"/>
<evidence type="ECO:0000256" key="4">
    <source>
        <dbReference type="ARBA" id="ARBA00022803"/>
    </source>
</evidence>
<feature type="domain" description="O-GlcNAc transferase C-terminal" evidence="5">
    <location>
        <begin position="146"/>
        <end position="296"/>
    </location>
</feature>
<proteinExistence type="predicted"/>
<accession>A0A5E4NGL0</accession>
<keyword evidence="2 6" id="KW-0808">Transferase</keyword>
<evidence type="ECO:0000256" key="2">
    <source>
        <dbReference type="ARBA" id="ARBA00022679"/>
    </source>
</evidence>
<feature type="domain" description="O-GlcNAc transferase C-terminal" evidence="5">
    <location>
        <begin position="56"/>
        <end position="135"/>
    </location>
</feature>
<dbReference type="InterPro" id="IPR029489">
    <property type="entry name" value="OGT/SEC/SPY_C"/>
</dbReference>
<evidence type="ECO:0000313" key="7">
    <source>
        <dbReference type="Proteomes" id="UP000325440"/>
    </source>
</evidence>
<dbReference type="PANTHER" id="PTHR44366">
    <property type="entry name" value="UDP-N-ACETYLGLUCOSAMINE--PEPTIDE N-ACETYLGLUCOSAMINYLTRANSFERASE 110 KDA SUBUNIT"/>
    <property type="match status" value="1"/>
</dbReference>
<dbReference type="AlphaFoldDB" id="A0A5E4NGL0"/>
<sequence length="308" mass="35515">MLIAKEGKPFTEAEFVQKCVLSMAGNICPDIVHKFEEVPLSVRSITRRIEDVGESTKDLVYEIFALKTAPIQVKLLGHHGNSGAIDYLVTDEQCSQSNLDYLYTEKLAYLNRTVFFGDHKLLFNDLRQNRTTNRNNYNGTMGIFKRDVKNSVLWLLPFVEDTENNIHEYFELNGIDPVRIIFSNIALKAEHLRRIQLAYVYLDTPFYNGYNSCLDALWAGTPIVTLSGDTFVARMTTSQLTVINCTELIALTEVDYTKIAIQLEKHTYLLDQIKQQIWQLKTTSVLFDCKSYCNELENLYLDMWTKLF</sequence>